<accession>A0A367RLC1</accession>
<dbReference type="Proteomes" id="UP000252107">
    <property type="component" value="Unassembled WGS sequence"/>
</dbReference>
<comment type="caution">
    <text evidence="2">The sequence shown here is derived from an EMBL/GenBank/DDBJ whole genome shotgun (WGS) entry which is preliminary data.</text>
</comment>
<dbReference type="GO" id="GO:0032259">
    <property type="term" value="P:methylation"/>
    <property type="evidence" value="ECO:0007669"/>
    <property type="project" value="UniProtKB-KW"/>
</dbReference>
<name>A0A367RLC1_9NOSO</name>
<protein>
    <submittedName>
        <fullName evidence="2">Methyltransferase type 11</fullName>
    </submittedName>
</protein>
<feature type="domain" description="Methyltransferase" evidence="1">
    <location>
        <begin position="59"/>
        <end position="154"/>
    </location>
</feature>
<reference evidence="2" key="1">
    <citation type="submission" date="2016-04" db="EMBL/GenBank/DDBJ databases">
        <authorList>
            <person name="Tabuchi Yagui T.R."/>
        </authorList>
    </citation>
    <scope>NUCLEOTIDE SEQUENCE [LARGE SCALE GENOMIC DNA]</scope>
    <source>
        <strain evidence="2">NIES-26</strain>
    </source>
</reference>
<proteinExistence type="predicted"/>
<dbReference type="SUPFAM" id="SSF53335">
    <property type="entry name" value="S-adenosyl-L-methionine-dependent methyltransferases"/>
    <property type="match status" value="1"/>
</dbReference>
<dbReference type="Pfam" id="PF13649">
    <property type="entry name" value="Methyltransf_25"/>
    <property type="match status" value="1"/>
</dbReference>
<keyword evidence="2" id="KW-0808">Transferase</keyword>
<gene>
    <name evidence="2" type="ORF">A6770_14555</name>
</gene>
<evidence type="ECO:0000313" key="3">
    <source>
        <dbReference type="Proteomes" id="UP000252107"/>
    </source>
</evidence>
<dbReference type="CDD" id="cd02440">
    <property type="entry name" value="AdoMet_MTases"/>
    <property type="match status" value="1"/>
</dbReference>
<keyword evidence="3" id="KW-1185">Reference proteome</keyword>
<dbReference type="GO" id="GO:0008168">
    <property type="term" value="F:methyltransferase activity"/>
    <property type="evidence" value="ECO:0007669"/>
    <property type="project" value="UniProtKB-KW"/>
</dbReference>
<dbReference type="Gene3D" id="3.40.50.150">
    <property type="entry name" value="Vaccinia Virus protein VP39"/>
    <property type="match status" value="1"/>
</dbReference>
<keyword evidence="2" id="KW-0489">Methyltransferase</keyword>
<dbReference type="InterPro" id="IPR029063">
    <property type="entry name" value="SAM-dependent_MTases_sf"/>
</dbReference>
<dbReference type="AlphaFoldDB" id="A0A367RLC1"/>
<organism evidence="2 3">
    <name type="scientific">Nostoc minutum NIES-26</name>
    <dbReference type="NCBI Taxonomy" id="1844469"/>
    <lineage>
        <taxon>Bacteria</taxon>
        <taxon>Bacillati</taxon>
        <taxon>Cyanobacteriota</taxon>
        <taxon>Cyanophyceae</taxon>
        <taxon>Nostocales</taxon>
        <taxon>Nostocaceae</taxon>
        <taxon>Nostoc</taxon>
    </lineage>
</organism>
<sequence>MYSEVEAIRQRYARFKQLPEYLLYEPLNPYSYMTYEEKRRAFIRWIHWAGLAPVRDKRVLEIGCGFGDNLLQLISLGFQPENLIGNELLEERALRARYLLPKDSQVLLGDASTLKLEKNSFDVILQATVFTSILDDNFQQNLANHIWSLIKPNGGILWYDFIFNNPRNPDVRGVPIKRIYNLFPKGEIKVWRLTLAPPINRRITKIHPNLYYLLNMMPFLRTHALCWIKKS</sequence>
<dbReference type="EMBL" id="LXQD01000120">
    <property type="protein sequence ID" value="RCJ37348.1"/>
    <property type="molecule type" value="Genomic_DNA"/>
</dbReference>
<evidence type="ECO:0000313" key="2">
    <source>
        <dbReference type="EMBL" id="RCJ37348.1"/>
    </source>
</evidence>
<evidence type="ECO:0000259" key="1">
    <source>
        <dbReference type="Pfam" id="PF13649"/>
    </source>
</evidence>
<dbReference type="InterPro" id="IPR041698">
    <property type="entry name" value="Methyltransf_25"/>
</dbReference>